<feature type="active site" description="Charge relay system" evidence="8 9">
    <location>
        <position position="596"/>
    </location>
</feature>
<dbReference type="InterPro" id="IPR023828">
    <property type="entry name" value="Peptidase_S8_Ser-AS"/>
</dbReference>
<evidence type="ECO:0000256" key="2">
    <source>
        <dbReference type="ARBA" id="ARBA00022512"/>
    </source>
</evidence>
<dbReference type="Pfam" id="PF06280">
    <property type="entry name" value="fn3_5"/>
    <property type="match status" value="1"/>
</dbReference>
<dbReference type="InterPro" id="IPR046450">
    <property type="entry name" value="PA_dom_sf"/>
</dbReference>
<dbReference type="Proteomes" id="UP000324022">
    <property type="component" value="Unassembled WGS sequence"/>
</dbReference>
<feature type="region of interest" description="Disordered" evidence="11">
    <location>
        <begin position="166"/>
        <end position="196"/>
    </location>
</feature>
<dbReference type="GO" id="GO:0016020">
    <property type="term" value="C:membrane"/>
    <property type="evidence" value="ECO:0007669"/>
    <property type="project" value="InterPro"/>
</dbReference>
<dbReference type="InterPro" id="IPR034187">
    <property type="entry name" value="Peptidases_S8_5"/>
</dbReference>
<evidence type="ECO:0000259" key="15">
    <source>
        <dbReference type="Pfam" id="PF06280"/>
    </source>
</evidence>
<protein>
    <submittedName>
        <fullName evidence="16">Related to subtilisin-like serine protease</fullName>
    </submittedName>
</protein>
<evidence type="ECO:0000259" key="14">
    <source>
        <dbReference type="Pfam" id="PF02225"/>
    </source>
</evidence>
<dbReference type="SUPFAM" id="SSF52025">
    <property type="entry name" value="PA domain"/>
    <property type="match status" value="1"/>
</dbReference>
<dbReference type="Pfam" id="PF00082">
    <property type="entry name" value="Peptidase_S8"/>
    <property type="match status" value="1"/>
</dbReference>
<organism evidence="16 17">
    <name type="scientific">Ustilago trichophora</name>
    <dbReference type="NCBI Taxonomy" id="86804"/>
    <lineage>
        <taxon>Eukaryota</taxon>
        <taxon>Fungi</taxon>
        <taxon>Dikarya</taxon>
        <taxon>Basidiomycota</taxon>
        <taxon>Ustilaginomycotina</taxon>
        <taxon>Ustilaginomycetes</taxon>
        <taxon>Ustilaginales</taxon>
        <taxon>Ustilaginaceae</taxon>
        <taxon>Ustilago</taxon>
    </lineage>
</organism>
<keyword evidence="3" id="KW-0964">Secreted</keyword>
<keyword evidence="6 9" id="KW-0378">Hydrolase</keyword>
<keyword evidence="7 9" id="KW-0720">Serine protease</keyword>
<evidence type="ECO:0000313" key="16">
    <source>
        <dbReference type="EMBL" id="SPO24556.1"/>
    </source>
</evidence>
<dbReference type="PANTHER" id="PTHR43806:SF66">
    <property type="entry name" value="SERIN ENDOPEPTIDASE"/>
    <property type="match status" value="1"/>
</dbReference>
<evidence type="ECO:0000256" key="11">
    <source>
        <dbReference type="SAM" id="MobiDB-lite"/>
    </source>
</evidence>
<evidence type="ECO:0000256" key="12">
    <source>
        <dbReference type="SAM" id="SignalP"/>
    </source>
</evidence>
<feature type="compositionally biased region" description="Basic and acidic residues" evidence="11">
    <location>
        <begin position="82"/>
        <end position="96"/>
    </location>
</feature>
<dbReference type="PROSITE" id="PS51892">
    <property type="entry name" value="SUBTILASE"/>
    <property type="match status" value="1"/>
</dbReference>
<gene>
    <name evidence="16" type="ORF">UTRI_03825</name>
</gene>
<evidence type="ECO:0000313" key="17">
    <source>
        <dbReference type="Proteomes" id="UP000324022"/>
    </source>
</evidence>
<dbReference type="Gene3D" id="3.40.50.200">
    <property type="entry name" value="Peptidase S8/S53 domain"/>
    <property type="match status" value="1"/>
</dbReference>
<dbReference type="GO" id="GO:0006508">
    <property type="term" value="P:proteolysis"/>
    <property type="evidence" value="ECO:0007669"/>
    <property type="project" value="UniProtKB-KW"/>
</dbReference>
<dbReference type="Gene3D" id="2.60.40.1710">
    <property type="entry name" value="Subtilisin-like superfamily"/>
    <property type="match status" value="1"/>
</dbReference>
<comment type="similarity">
    <text evidence="1 9 10">Belongs to the peptidase S8 family.</text>
</comment>
<feature type="active site" description="Charge relay system" evidence="8 9">
    <location>
        <position position="222"/>
    </location>
</feature>
<dbReference type="AlphaFoldDB" id="A0A5C3E4Q4"/>
<dbReference type="InterPro" id="IPR036852">
    <property type="entry name" value="Peptidase_S8/S53_dom_sf"/>
</dbReference>
<dbReference type="Gene3D" id="3.50.30.30">
    <property type="match status" value="1"/>
</dbReference>
<dbReference type="PANTHER" id="PTHR43806">
    <property type="entry name" value="PEPTIDASE S8"/>
    <property type="match status" value="1"/>
</dbReference>
<dbReference type="Pfam" id="PF02225">
    <property type="entry name" value="PA"/>
    <property type="match status" value="1"/>
</dbReference>
<dbReference type="EMBL" id="OOIN01000007">
    <property type="protein sequence ID" value="SPO24556.1"/>
    <property type="molecule type" value="Genomic_DNA"/>
</dbReference>
<evidence type="ECO:0000259" key="13">
    <source>
        <dbReference type="Pfam" id="PF00082"/>
    </source>
</evidence>
<evidence type="ECO:0000256" key="4">
    <source>
        <dbReference type="ARBA" id="ARBA00022670"/>
    </source>
</evidence>
<dbReference type="InterPro" id="IPR050131">
    <property type="entry name" value="Peptidase_S8_subtilisin-like"/>
</dbReference>
<evidence type="ECO:0000256" key="8">
    <source>
        <dbReference type="PIRSR" id="PIRSR615500-1"/>
    </source>
</evidence>
<evidence type="ECO:0000256" key="7">
    <source>
        <dbReference type="ARBA" id="ARBA00022825"/>
    </source>
</evidence>
<dbReference type="InterPro" id="IPR022398">
    <property type="entry name" value="Peptidase_S8_His-AS"/>
</dbReference>
<feature type="region of interest" description="Disordered" evidence="11">
    <location>
        <begin position="76"/>
        <end position="96"/>
    </location>
</feature>
<evidence type="ECO:0000256" key="3">
    <source>
        <dbReference type="ARBA" id="ARBA00022525"/>
    </source>
</evidence>
<feature type="domain" description="PA" evidence="14">
    <location>
        <begin position="446"/>
        <end position="507"/>
    </location>
</feature>
<dbReference type="GO" id="GO:0004252">
    <property type="term" value="F:serine-type endopeptidase activity"/>
    <property type="evidence" value="ECO:0007669"/>
    <property type="project" value="UniProtKB-UniRule"/>
</dbReference>
<evidence type="ECO:0000256" key="6">
    <source>
        <dbReference type="ARBA" id="ARBA00022801"/>
    </source>
</evidence>
<reference evidence="16 17" key="1">
    <citation type="submission" date="2018-03" db="EMBL/GenBank/DDBJ databases">
        <authorList>
            <person name="Guldener U."/>
        </authorList>
    </citation>
    <scope>NUCLEOTIDE SEQUENCE [LARGE SCALE GENOMIC DNA]</scope>
    <source>
        <strain evidence="16 17">NBRC100155</strain>
    </source>
</reference>
<dbReference type="InterPro" id="IPR023827">
    <property type="entry name" value="Peptidase_S8_Asp-AS"/>
</dbReference>
<dbReference type="PROSITE" id="PS00137">
    <property type="entry name" value="SUBTILASE_HIS"/>
    <property type="match status" value="1"/>
</dbReference>
<dbReference type="OrthoDB" id="206201at2759"/>
<evidence type="ECO:0000256" key="1">
    <source>
        <dbReference type="ARBA" id="ARBA00011073"/>
    </source>
</evidence>
<feature type="compositionally biased region" description="Pro residues" evidence="11">
    <location>
        <begin position="905"/>
        <end position="923"/>
    </location>
</feature>
<dbReference type="CDD" id="cd02124">
    <property type="entry name" value="PA_PoS1_like"/>
    <property type="match status" value="1"/>
</dbReference>
<accession>A0A5C3E4Q4</accession>
<dbReference type="PROSITE" id="PS00138">
    <property type="entry name" value="SUBTILASE_SER"/>
    <property type="match status" value="1"/>
</dbReference>
<dbReference type="PRINTS" id="PR00723">
    <property type="entry name" value="SUBTILISIN"/>
</dbReference>
<keyword evidence="17" id="KW-1185">Reference proteome</keyword>
<dbReference type="InterPro" id="IPR010435">
    <property type="entry name" value="C5a/SBT2-like_Fn3"/>
</dbReference>
<dbReference type="GO" id="GO:0005615">
    <property type="term" value="C:extracellular space"/>
    <property type="evidence" value="ECO:0007669"/>
    <property type="project" value="TreeGrafter"/>
</dbReference>
<evidence type="ECO:0000256" key="5">
    <source>
        <dbReference type="ARBA" id="ARBA00022729"/>
    </source>
</evidence>
<feature type="active site" description="Charge relay system" evidence="8 9">
    <location>
        <position position="277"/>
    </location>
</feature>
<feature type="region of interest" description="Disordered" evidence="11">
    <location>
        <begin position="35"/>
        <end position="54"/>
    </location>
</feature>
<dbReference type="InterPro" id="IPR003137">
    <property type="entry name" value="PA_domain"/>
</dbReference>
<feature type="region of interest" description="Disordered" evidence="11">
    <location>
        <begin position="879"/>
        <end position="961"/>
    </location>
</feature>
<name>A0A5C3E4Q4_9BASI</name>
<feature type="domain" description="C5a peptidase/Subtilisin-like protease SBT2-like Fn3-like" evidence="15">
    <location>
        <begin position="670"/>
        <end position="776"/>
    </location>
</feature>
<dbReference type="PROSITE" id="PS00136">
    <property type="entry name" value="SUBTILASE_ASP"/>
    <property type="match status" value="1"/>
</dbReference>
<dbReference type="CDD" id="cd07489">
    <property type="entry name" value="Peptidases_S8_5"/>
    <property type="match status" value="1"/>
</dbReference>
<dbReference type="SUPFAM" id="SSF52743">
    <property type="entry name" value="Subtilisin-like"/>
    <property type="match status" value="1"/>
</dbReference>
<keyword evidence="4 9" id="KW-0645">Protease</keyword>
<feature type="chain" id="PRO_5022722929" evidence="12">
    <location>
        <begin position="25"/>
        <end position="1045"/>
    </location>
</feature>
<evidence type="ECO:0000256" key="9">
    <source>
        <dbReference type="PROSITE-ProRule" id="PRU01240"/>
    </source>
</evidence>
<feature type="domain" description="Peptidase S8/S53" evidence="13">
    <location>
        <begin position="213"/>
        <end position="635"/>
    </location>
</feature>
<dbReference type="InterPro" id="IPR015500">
    <property type="entry name" value="Peptidase_S8_subtilisin-rel"/>
</dbReference>
<keyword evidence="5 12" id="KW-0732">Signal</keyword>
<proteinExistence type="inferred from homology"/>
<feature type="compositionally biased region" description="Basic residues" evidence="11">
    <location>
        <begin position="885"/>
        <end position="895"/>
    </location>
</feature>
<dbReference type="InterPro" id="IPR000209">
    <property type="entry name" value="Peptidase_S8/S53_dom"/>
</dbReference>
<evidence type="ECO:0000256" key="10">
    <source>
        <dbReference type="RuleBase" id="RU003355"/>
    </source>
</evidence>
<feature type="signal peptide" evidence="12">
    <location>
        <begin position="1"/>
        <end position="24"/>
    </location>
</feature>
<sequence length="1045" mass="109652">MKFLSLAAAAASAGLLLLGGPVQAANSPAVAAGPKPLQGPAVPPNAPPTLKNSRGKVAQLEKINYLPRGYIVELESSASKSGKRDNPHAEVHDHLTKRGKAYKTRFEYNDPATFVGMSVVLDSEDDYQSLVSAPGVKKVYRTTLHTVPAYEPTTVSSEFVKAATGKDGDAAVAGPSRKKRRDQPKNAEQGYTDTFSPHVMTGVDKVHAKGFLGKGQVVGIIDTGVDYTHPGLGGKPGNKPCFGAGCLIEGGYAFVDDAFNGTNTPVASGNPFDCNGHGTHVAGTVAANDTTLGFTGVAPHAKIRAYRVFGCTGSTPDDIIIAALQRAYFDGCDVLSLSLGGPGGWSEAPSSAVASRIASLGTPLAIAQSNSGSYGMAYASSPASGDHVMSVGSVQNTDLTGITADIVPNTLDRKNVTYLKGSPFTFPEGQSKILEVYPTSSSLTVTDDACSPLPDSTPDLSNKVVLVGRGTCLFATKFANVAAKGAKYVIIYNSLASVTYVETDVEGQQAAAMTRDDGLYLKQQINNGVKLSLDFSNTALATIADKATGGLMSSFSTYGPTYENRLDSPTTSAPGGNILSTYPIAKGAYAILSGTSMATPFMSGSIAVFQSARGKMSPETLNSIFANTASPLKNATGDNALLETVAKQGTGLVDINKALYQQIVLSPSVIELNDTKFFNGSQTITVQNLGNKPLAYTLSHLPVGTAQSQEDNSIFFNLGPVPLSANYASVKFSKSNIVVPPKGSVKFTATFTPPENVRTDKLPFYSGLIHLEPQSSGYSAANIAYGGYKADTSKTQVLDNTNELFGVGLPVLASADGNTYIEDDSQSYSLSNVANWPQFVYRFNYGTPYVQIDIVNSTIDFEPTYNVDGSLNSKASTTKVTAAANHKRFVHHRRQLNGQKETQPMPVPGAPKPKPGPPGPGPAPGKGNGPAPRPGPPGTGPAPAPKPKPQPQPQPSTGNKFADIKTVGMLGNGYWNGRNSATGQLADYSYNVQLITPQLALPQNGSTTLTPGTYKVLLRAQRVLTEGSLESDYESYLSHAFTITA</sequence>
<feature type="compositionally biased region" description="Pro residues" evidence="11">
    <location>
        <begin position="931"/>
        <end position="954"/>
    </location>
</feature>
<keyword evidence="2" id="KW-0134">Cell wall</keyword>